<keyword evidence="3" id="KW-1185">Reference proteome</keyword>
<accession>A0A0J8CRZ0</accession>
<dbReference type="EMBL" id="KQ090066">
    <property type="protein sequence ID" value="KMT14809.1"/>
    <property type="molecule type" value="Genomic_DNA"/>
</dbReference>
<protein>
    <submittedName>
        <fullName evidence="2">Uncharacterized protein</fullName>
    </submittedName>
</protein>
<organism evidence="2 3">
    <name type="scientific">Beta vulgaris subsp. vulgaris</name>
    <name type="common">Beet</name>
    <dbReference type="NCBI Taxonomy" id="3555"/>
    <lineage>
        <taxon>Eukaryota</taxon>
        <taxon>Viridiplantae</taxon>
        <taxon>Streptophyta</taxon>
        <taxon>Embryophyta</taxon>
        <taxon>Tracheophyta</taxon>
        <taxon>Spermatophyta</taxon>
        <taxon>Magnoliopsida</taxon>
        <taxon>eudicotyledons</taxon>
        <taxon>Gunneridae</taxon>
        <taxon>Pentapetalae</taxon>
        <taxon>Caryophyllales</taxon>
        <taxon>Chenopodiaceae</taxon>
        <taxon>Betoideae</taxon>
        <taxon>Beta</taxon>
    </lineage>
</organism>
<dbReference type="AlphaFoldDB" id="A0A0J8CRZ0"/>
<feature type="region of interest" description="Disordered" evidence="1">
    <location>
        <begin position="24"/>
        <end position="51"/>
    </location>
</feature>
<dbReference type="Proteomes" id="UP000035740">
    <property type="component" value="Chromosome 3"/>
</dbReference>
<sequence length="61" mass="6950">MKTINKRKATYYLIEESNTNNFNEHHGIAMDVPTHEPNNDGHVPQHNGDDEDIIDLSTFGL</sequence>
<evidence type="ECO:0000256" key="1">
    <source>
        <dbReference type="SAM" id="MobiDB-lite"/>
    </source>
</evidence>
<proteinExistence type="predicted"/>
<dbReference type="Gramene" id="KMT14809">
    <property type="protein sequence ID" value="KMT14809"/>
    <property type="gene ID" value="BVRB_3g065340"/>
</dbReference>
<gene>
    <name evidence="2" type="ORF">BVRB_3g065340</name>
</gene>
<feature type="compositionally biased region" description="Basic and acidic residues" evidence="1">
    <location>
        <begin position="24"/>
        <end position="39"/>
    </location>
</feature>
<reference evidence="2 3" key="1">
    <citation type="journal article" date="2014" name="Nature">
        <title>The genome of the recently domesticated crop plant sugar beet (Beta vulgaris).</title>
        <authorList>
            <person name="Dohm J.C."/>
            <person name="Minoche A.E."/>
            <person name="Holtgrawe D."/>
            <person name="Capella-Gutierrez S."/>
            <person name="Zakrzewski F."/>
            <person name="Tafer H."/>
            <person name="Rupp O."/>
            <person name="Sorensen T.R."/>
            <person name="Stracke R."/>
            <person name="Reinhardt R."/>
            <person name="Goesmann A."/>
            <person name="Kraft T."/>
            <person name="Schulz B."/>
            <person name="Stadler P.F."/>
            <person name="Schmidt T."/>
            <person name="Gabaldon T."/>
            <person name="Lehrach H."/>
            <person name="Weisshaar B."/>
            <person name="Himmelbauer H."/>
        </authorList>
    </citation>
    <scope>NUCLEOTIDE SEQUENCE [LARGE SCALE GENOMIC DNA]</scope>
    <source>
        <tissue evidence="2">Taproot</tissue>
    </source>
</reference>
<evidence type="ECO:0000313" key="2">
    <source>
        <dbReference type="EMBL" id="KMT14809.1"/>
    </source>
</evidence>
<name>A0A0J8CRZ0_BETVV</name>
<evidence type="ECO:0000313" key="3">
    <source>
        <dbReference type="Proteomes" id="UP000035740"/>
    </source>
</evidence>